<comment type="catalytic activity">
    <reaction evidence="1 20">
        <text>(6S)-5-methyl-5,6,7,8-tetrahydrofolate + L-homocysteine = (6S)-5,6,7,8-tetrahydrofolate + L-methionine</text>
        <dbReference type="Rhea" id="RHEA:11172"/>
        <dbReference type="ChEBI" id="CHEBI:18608"/>
        <dbReference type="ChEBI" id="CHEBI:57453"/>
        <dbReference type="ChEBI" id="CHEBI:57844"/>
        <dbReference type="ChEBI" id="CHEBI:58199"/>
        <dbReference type="EC" id="2.1.1.13"/>
    </reaction>
</comment>
<accession>A0A1U9KNX3</accession>
<dbReference type="PROSITE" id="PS51337">
    <property type="entry name" value="B12_BINDING_NTER"/>
    <property type="match status" value="1"/>
</dbReference>
<dbReference type="GO" id="GO:0050667">
    <property type="term" value="P:homocysteine metabolic process"/>
    <property type="evidence" value="ECO:0007669"/>
    <property type="project" value="TreeGrafter"/>
</dbReference>
<evidence type="ECO:0000256" key="12">
    <source>
        <dbReference type="ARBA" id="ARBA00022691"/>
    </source>
</evidence>
<evidence type="ECO:0000256" key="15">
    <source>
        <dbReference type="ARBA" id="ARBA00022833"/>
    </source>
</evidence>
<keyword evidence="9 20" id="KW-0028">Amino-acid biosynthesis</keyword>
<dbReference type="PIRSF" id="PIRSF000381">
    <property type="entry name" value="MetH"/>
    <property type="match status" value="1"/>
</dbReference>
<evidence type="ECO:0000256" key="17">
    <source>
        <dbReference type="ARBA" id="ARBA00023285"/>
    </source>
</evidence>
<feature type="binding site" evidence="22">
    <location>
        <position position="840"/>
    </location>
    <ligand>
        <name>methylcob(III)alamin</name>
        <dbReference type="ChEBI" id="CHEBI:28115"/>
    </ligand>
</feature>
<evidence type="ECO:0000256" key="19">
    <source>
        <dbReference type="NCBIfam" id="TIGR02082"/>
    </source>
</evidence>
<dbReference type="InterPro" id="IPR037010">
    <property type="entry name" value="VitB12-dep_Met_synth_activ_sf"/>
</dbReference>
<evidence type="ECO:0000256" key="5">
    <source>
        <dbReference type="ARBA" id="ARBA00010398"/>
    </source>
</evidence>
<comment type="function">
    <text evidence="18 20">Catalyzes the transfer of a methyl group from methyl-cobalamin to homocysteine, yielding enzyme-bound cob(I)alamin and methionine. Subsequently, remethylates the cofactor using methyltetrahydrofolate.</text>
</comment>
<dbReference type="PANTHER" id="PTHR45833:SF1">
    <property type="entry name" value="METHIONINE SYNTHASE"/>
    <property type="match status" value="1"/>
</dbReference>
<sequence length="1168" mass="128633">MTTRPHLLDALHDQVLLCDGGMGSRVQMLDLDVERDYWNQENCTEVLTLSRPELVREIHRGYFEAGADMVETNTFGGSIVTLGEFGLQDRAREINRRSAELAREAAETFADGRHRYVIGSIGPGTKLPTLGNIDYDTLEAGLVEQCRGLVDGGVDAFLIETCQDTLQIKAAVNAAKIARRELGSDAPIFVQVTVETTGTLLVGPDIAAAATAIHALDVPLLGMNCATGPQEMAEHVKWLSENWPGLISIQPNAGLPELVDGKTHYPLTPGEMASWVERFIQEDGLNLVGGCCGTSTPHIQALDEMLRRRGGDRHRPAPVARKSFWMPSVSSLYSQVPLRQENSYFSIGERCNANGSKKWRELQEAGDWDGCVGVGREQAAEGSNALDICTAFVGRNETAEMNEIITRFTASVNAPLVIDSTETPVIEAALKLHGGKPIINSINFEDGEGHAEDRMLLARKFGAAVIALTIDEVGMAKTPEDKLRIAERLVAFACEKHGLPQSDLMIDPLTFTIATGVEDDRKLGVWTLEGIRMIREKFPDIQIILGLSNISFGLNPAARAVLNSVFLDHAVRAGMTGAIVHVSKIRPLHLIAEEEAKVAEDLIYDRRTEDYDPLQRLLELFAGRKAADAVQKKKAETPAERLKDRIVDGDRKGIEADLEAAMQDMPPLDIINTVLLDGMKVVGELFGAGKMQLPFVLQSAETMKTAVAWLEPHMERVEGQSRGIMVLATVKGDVHDIGKNLVDIILTNNGYQVVNLGIKVPLADMIAAAKEHNAHAIGMSGLLVKSTVIMRENLEEMARQGIDLPVFLGGAALTRNYVEEECALAYGNGTPGRVAYARDAFDGLSLMDKVATKQFDDYLGAIQTRRAGKSKRRTERAPEVADTRGFEPVDKDAARARRARIADSLTPPTPPFWGARIVEAAPNAVLPFLNERSLYQFQWGFRKQGRSLDDFMVYAKQELRPVLKRMLDITAAENILKPQAIYGYWKAAGDGNDLVIFEEDGTTEAVRFTLPRQPKEDGECIADFVHDIGSDRRDVIGLQIVTVGQRASDLAREWFEGNRYQDYLYLHGLSVEMAEAMAEYTHKRIRAELGFAGEDARDMEKMLSQGYRGSRYSFGYPACPRLEDQEPILKLLGAERIGVSLSDGYQLHPEQSTSALVTLNPKAKYFTV</sequence>
<evidence type="ECO:0000256" key="7">
    <source>
        <dbReference type="ARBA" id="ARBA00013998"/>
    </source>
</evidence>
<comment type="similarity">
    <text evidence="5">Belongs to the vitamin-B12 dependent methionine synthase family.</text>
</comment>
<dbReference type="Pfam" id="PF02310">
    <property type="entry name" value="B12-binding"/>
    <property type="match status" value="1"/>
</dbReference>
<dbReference type="InterPro" id="IPR011822">
    <property type="entry name" value="MetH"/>
</dbReference>
<dbReference type="STRING" id="320497.A0U93_05585"/>
<feature type="binding site" evidence="21 23">
    <location>
        <position position="292"/>
    </location>
    <ligand>
        <name>Zn(2+)</name>
        <dbReference type="ChEBI" id="CHEBI:29105"/>
    </ligand>
</feature>
<dbReference type="PROSITE" id="PS50974">
    <property type="entry name" value="ADOMET_ACTIVATION"/>
    <property type="match status" value="1"/>
</dbReference>
<evidence type="ECO:0000256" key="18">
    <source>
        <dbReference type="ARBA" id="ARBA00025552"/>
    </source>
</evidence>
<dbReference type="SUPFAM" id="SSF56507">
    <property type="entry name" value="Methionine synthase activation domain-like"/>
    <property type="match status" value="1"/>
</dbReference>
<evidence type="ECO:0000256" key="8">
    <source>
        <dbReference type="ARBA" id="ARBA00022603"/>
    </source>
</evidence>
<dbReference type="Pfam" id="PF02607">
    <property type="entry name" value="B12-binding_2"/>
    <property type="match status" value="1"/>
</dbReference>
<dbReference type="Gene3D" id="3.40.50.280">
    <property type="entry name" value="Cobalamin-binding domain"/>
    <property type="match status" value="1"/>
</dbReference>
<evidence type="ECO:0000256" key="4">
    <source>
        <dbReference type="ARBA" id="ARBA00005178"/>
    </source>
</evidence>
<dbReference type="UniPathway" id="UPA00051">
    <property type="reaction ID" value="UER00081"/>
</dbReference>
<feature type="binding site" evidence="21 23">
    <location>
        <position position="225"/>
    </location>
    <ligand>
        <name>Zn(2+)</name>
        <dbReference type="ChEBI" id="CHEBI:29105"/>
    </ligand>
</feature>
<dbReference type="PROSITE" id="PS50970">
    <property type="entry name" value="HCY"/>
    <property type="match status" value="1"/>
</dbReference>
<dbReference type="PANTHER" id="PTHR45833">
    <property type="entry name" value="METHIONINE SYNTHASE"/>
    <property type="match status" value="1"/>
</dbReference>
<evidence type="ECO:0000256" key="20">
    <source>
        <dbReference type="PIRNR" id="PIRNR000381"/>
    </source>
</evidence>
<dbReference type="EMBL" id="CP014691">
    <property type="protein sequence ID" value="AQS87494.1"/>
    <property type="molecule type" value="Genomic_DNA"/>
</dbReference>
<dbReference type="FunFam" id="3.20.20.330:FF:000001">
    <property type="entry name" value="Methionine synthase"/>
    <property type="match status" value="1"/>
</dbReference>
<dbReference type="GO" id="GO:0005829">
    <property type="term" value="C:cytosol"/>
    <property type="evidence" value="ECO:0007669"/>
    <property type="project" value="TreeGrafter"/>
</dbReference>
<evidence type="ECO:0000256" key="3">
    <source>
        <dbReference type="ARBA" id="ARBA00001956"/>
    </source>
</evidence>
<feature type="binding site" evidence="22">
    <location>
        <position position="1111"/>
    </location>
    <ligand>
        <name>S-adenosyl-L-methionine</name>
        <dbReference type="ChEBI" id="CHEBI:59789"/>
    </ligand>
</feature>
<feature type="binding site" evidence="22">
    <location>
        <begin position="1165"/>
        <end position="1166"/>
    </location>
    <ligand>
        <name>S-adenosyl-L-methionine</name>
        <dbReference type="ChEBI" id="CHEBI:59789"/>
    </ligand>
</feature>
<evidence type="ECO:0000256" key="23">
    <source>
        <dbReference type="PROSITE-ProRule" id="PRU00333"/>
    </source>
</evidence>
<dbReference type="CDD" id="cd02069">
    <property type="entry name" value="methionine_synthase_B12_BD"/>
    <property type="match status" value="1"/>
</dbReference>
<evidence type="ECO:0000256" key="6">
    <source>
        <dbReference type="ARBA" id="ARBA00012032"/>
    </source>
</evidence>
<dbReference type="RefSeq" id="WP_077806480.1">
    <property type="nucleotide sequence ID" value="NZ_BJXS01000009.1"/>
</dbReference>
<comment type="cofactor">
    <cofactor evidence="3 20 21">
        <name>methylcob(III)alamin</name>
        <dbReference type="ChEBI" id="CHEBI:28115"/>
    </cofactor>
</comment>
<dbReference type="GO" id="GO:0032259">
    <property type="term" value="P:methylation"/>
    <property type="evidence" value="ECO:0007669"/>
    <property type="project" value="UniProtKB-KW"/>
</dbReference>
<keyword evidence="11 20" id="KW-0808">Transferase</keyword>
<evidence type="ECO:0000313" key="25">
    <source>
        <dbReference type="Proteomes" id="UP000188604"/>
    </source>
</evidence>
<evidence type="ECO:0000256" key="13">
    <source>
        <dbReference type="ARBA" id="ARBA00022723"/>
    </source>
</evidence>
<organism evidence="24 25">
    <name type="scientific">Neoasaia chiangmaiensis</name>
    <dbReference type="NCBI Taxonomy" id="320497"/>
    <lineage>
        <taxon>Bacteria</taxon>
        <taxon>Pseudomonadati</taxon>
        <taxon>Pseudomonadota</taxon>
        <taxon>Alphaproteobacteria</taxon>
        <taxon>Acetobacterales</taxon>
        <taxon>Acetobacteraceae</taxon>
        <taxon>Neoasaia</taxon>
    </lineage>
</organism>
<comment type="cofactor">
    <cofactor evidence="2 20 23">
        <name>Zn(2+)</name>
        <dbReference type="ChEBI" id="CHEBI:29105"/>
    </cofactor>
</comment>
<keyword evidence="25" id="KW-1185">Reference proteome</keyword>
<evidence type="ECO:0000256" key="10">
    <source>
        <dbReference type="ARBA" id="ARBA00022628"/>
    </source>
</evidence>
<dbReference type="InterPro" id="IPR036589">
    <property type="entry name" value="HCY_dom_sf"/>
</dbReference>
<evidence type="ECO:0000256" key="2">
    <source>
        <dbReference type="ARBA" id="ARBA00001947"/>
    </source>
</evidence>
<dbReference type="GO" id="GO:0008705">
    <property type="term" value="F:methionine synthase activity"/>
    <property type="evidence" value="ECO:0007669"/>
    <property type="project" value="UniProtKB-UniRule"/>
</dbReference>
<dbReference type="InterPro" id="IPR050554">
    <property type="entry name" value="Met_Synthase/Corrinoid"/>
</dbReference>
<dbReference type="InterPro" id="IPR003759">
    <property type="entry name" value="Cbl-bd_cap"/>
</dbReference>
<dbReference type="InterPro" id="IPR033706">
    <property type="entry name" value="Met_synthase_B12-bd"/>
</dbReference>
<evidence type="ECO:0000256" key="14">
    <source>
        <dbReference type="ARBA" id="ARBA00022737"/>
    </source>
</evidence>
<gene>
    <name evidence="24" type="ORF">A0U93_05585</name>
</gene>
<dbReference type="SMART" id="SM01018">
    <property type="entry name" value="B12-binding_2"/>
    <property type="match status" value="1"/>
</dbReference>
<dbReference type="SUPFAM" id="SSF52242">
    <property type="entry name" value="Cobalamin (vitamin B12)-binding domain"/>
    <property type="match status" value="1"/>
</dbReference>
<dbReference type="InterPro" id="IPR006158">
    <property type="entry name" value="Cobalamin-bd"/>
</dbReference>
<evidence type="ECO:0000256" key="1">
    <source>
        <dbReference type="ARBA" id="ARBA00001700"/>
    </source>
</evidence>
<evidence type="ECO:0000256" key="11">
    <source>
        <dbReference type="ARBA" id="ARBA00022679"/>
    </source>
</evidence>
<reference evidence="24 25" key="1">
    <citation type="submission" date="2016-03" db="EMBL/GenBank/DDBJ databases">
        <title>Acetic acid bacteria sequencing.</title>
        <authorList>
            <person name="Brandt J."/>
            <person name="Jakob F."/>
            <person name="Vogel R.F."/>
        </authorList>
    </citation>
    <scope>NUCLEOTIDE SEQUENCE [LARGE SCALE GENOMIC DNA]</scope>
    <source>
        <strain evidence="24 25">NBRC 101099</strain>
    </source>
</reference>
<protein>
    <recommendedName>
        <fullName evidence="7 19">Methionine synthase</fullName>
        <ecNumber evidence="6 19">2.1.1.13</ecNumber>
    </recommendedName>
    <alternativeName>
        <fullName evidence="20">5-methyltetrahydrofolate--homocysteine methyltransferase</fullName>
    </alternativeName>
</protein>
<dbReference type="NCBIfam" id="TIGR02082">
    <property type="entry name" value="metH"/>
    <property type="match status" value="1"/>
</dbReference>
<dbReference type="Gene3D" id="3.10.196.10">
    <property type="entry name" value="Vitamin B12-dependent methionine synthase, activation domain"/>
    <property type="match status" value="2"/>
</dbReference>
<comment type="pathway">
    <text evidence="4 20">Amino-acid biosynthesis; L-methionine biosynthesis via de novo pathway; L-methionine from L-homocysteine (MetH route): step 1/1.</text>
</comment>
<dbReference type="GO" id="GO:0046653">
    <property type="term" value="P:tetrahydrofolate metabolic process"/>
    <property type="evidence" value="ECO:0007669"/>
    <property type="project" value="TreeGrafter"/>
</dbReference>
<keyword evidence="15 20" id="KW-0862">Zinc</keyword>
<feature type="binding site" evidence="21 23">
    <location>
        <position position="291"/>
    </location>
    <ligand>
        <name>Zn(2+)</name>
        <dbReference type="ChEBI" id="CHEBI:29105"/>
    </ligand>
</feature>
<dbReference type="Gene3D" id="3.20.20.20">
    <property type="entry name" value="Dihydropteroate synthase-like"/>
    <property type="match status" value="1"/>
</dbReference>
<keyword evidence="12 20" id="KW-0949">S-adenosyl-L-methionine</keyword>
<comment type="domain">
    <text evidence="20">Modular enzyme with four functionally distinct domains. The isolated Hcy-binding domain catalyzes methyl transfer from free methylcobalamin to homocysteine. The Hcy-binding domain in association with the pterin-binding domain catalyzes the methylation of cob(I)alamin by methyltetrahydrofolate and the methylation of homocysteine. The B12-binding domain binds the cofactor. The AdoMet activation domain binds S-adenosyl-L-methionine. Under aerobic conditions cob(I)alamin can be converted to inactive cob(II)alamin. Reductive methylation by S-adenosyl-L-methionine and flavodoxin regenerates methylcobalamin.</text>
</comment>
<dbReference type="Pfam" id="PF00809">
    <property type="entry name" value="Pterin_bind"/>
    <property type="match status" value="1"/>
</dbReference>
<keyword evidence="14" id="KW-0677">Repeat</keyword>
<dbReference type="InterPro" id="IPR036724">
    <property type="entry name" value="Cobalamin-bd_sf"/>
</dbReference>
<dbReference type="FunFam" id="1.10.1240.10:FF:000001">
    <property type="entry name" value="Methionine synthase"/>
    <property type="match status" value="1"/>
</dbReference>
<dbReference type="AlphaFoldDB" id="A0A1U9KNX3"/>
<dbReference type="Pfam" id="PF02574">
    <property type="entry name" value="S-methyl_trans"/>
    <property type="match status" value="1"/>
</dbReference>
<dbReference type="Proteomes" id="UP000188604">
    <property type="component" value="Chromosome"/>
</dbReference>
<dbReference type="InterPro" id="IPR036594">
    <property type="entry name" value="Meth_synthase_dom"/>
</dbReference>
<dbReference type="SUPFAM" id="SSF47644">
    <property type="entry name" value="Methionine synthase domain"/>
    <property type="match status" value="1"/>
</dbReference>
<evidence type="ECO:0000256" key="21">
    <source>
        <dbReference type="PIRSR" id="PIRSR000381-1"/>
    </source>
</evidence>
<dbReference type="KEGG" id="nch:A0U93_05585"/>
<dbReference type="GO" id="GO:0008270">
    <property type="term" value="F:zinc ion binding"/>
    <property type="evidence" value="ECO:0007669"/>
    <property type="project" value="UniProtKB-UniRule"/>
</dbReference>
<dbReference type="PROSITE" id="PS50972">
    <property type="entry name" value="PTERIN_BINDING"/>
    <property type="match status" value="1"/>
</dbReference>
<dbReference type="FunFam" id="3.20.20.20:FF:000007">
    <property type="entry name" value="Methionine synthase"/>
    <property type="match status" value="1"/>
</dbReference>
<dbReference type="InterPro" id="IPR004223">
    <property type="entry name" value="VitB12-dep_Met_synth_activ_dom"/>
</dbReference>
<proteinExistence type="inferred from homology"/>
<name>A0A1U9KNX3_9PROT</name>
<dbReference type="EC" id="2.1.1.13" evidence="6 19"/>
<evidence type="ECO:0000256" key="9">
    <source>
        <dbReference type="ARBA" id="ARBA00022605"/>
    </source>
</evidence>
<keyword evidence="17 20" id="KW-0170">Cobalt</keyword>
<dbReference type="InterPro" id="IPR003726">
    <property type="entry name" value="HCY_dom"/>
</dbReference>
<dbReference type="PROSITE" id="PS51332">
    <property type="entry name" value="B12_BINDING"/>
    <property type="match status" value="1"/>
</dbReference>
<feature type="binding site" description="axial binding residue" evidence="21">
    <location>
        <position position="735"/>
    </location>
    <ligand>
        <name>methylcob(III)alamin</name>
        <dbReference type="ChEBI" id="CHEBI:28115"/>
    </ligand>
    <ligandPart>
        <name>Co</name>
        <dbReference type="ChEBI" id="CHEBI:27638"/>
    </ligandPart>
</feature>
<dbReference type="OrthoDB" id="9803687at2"/>
<dbReference type="InterPro" id="IPR000489">
    <property type="entry name" value="Pterin-binding_dom"/>
</dbReference>
<keyword evidence="13 20" id="KW-0479">Metal-binding</keyword>
<evidence type="ECO:0000313" key="24">
    <source>
        <dbReference type="EMBL" id="AQS87494.1"/>
    </source>
</evidence>
<dbReference type="Pfam" id="PF02965">
    <property type="entry name" value="Met_synt_B12"/>
    <property type="match status" value="1"/>
</dbReference>
<keyword evidence="16 20" id="KW-0486">Methionine biosynthesis</keyword>
<evidence type="ECO:0000256" key="22">
    <source>
        <dbReference type="PIRSR" id="PIRSR000381-2"/>
    </source>
</evidence>
<dbReference type="SUPFAM" id="SSF51717">
    <property type="entry name" value="Dihydropteroate synthetase-like"/>
    <property type="match status" value="1"/>
</dbReference>
<evidence type="ECO:0000256" key="16">
    <source>
        <dbReference type="ARBA" id="ARBA00023167"/>
    </source>
</evidence>
<keyword evidence="10 20" id="KW-0846">Cobalamin</keyword>
<dbReference type="InterPro" id="IPR011005">
    <property type="entry name" value="Dihydropteroate_synth-like_sf"/>
</dbReference>
<feature type="binding site" evidence="22">
    <location>
        <position position="780"/>
    </location>
    <ligand>
        <name>methylcob(III)alamin</name>
        <dbReference type="ChEBI" id="CHEBI:28115"/>
    </ligand>
</feature>
<feature type="binding site" evidence="22">
    <location>
        <begin position="732"/>
        <end position="736"/>
    </location>
    <ligand>
        <name>methylcob(III)alamin</name>
        <dbReference type="ChEBI" id="CHEBI:28115"/>
    </ligand>
</feature>
<dbReference type="SUPFAM" id="SSF82282">
    <property type="entry name" value="Homocysteine S-methyltransferase"/>
    <property type="match status" value="1"/>
</dbReference>
<keyword evidence="8 20" id="KW-0489">Methyltransferase</keyword>
<dbReference type="Gene3D" id="1.10.1240.10">
    <property type="entry name" value="Methionine synthase domain"/>
    <property type="match status" value="1"/>
</dbReference>
<dbReference type="GO" id="GO:0031419">
    <property type="term" value="F:cobalamin binding"/>
    <property type="evidence" value="ECO:0007669"/>
    <property type="project" value="UniProtKB-UniRule"/>
</dbReference>
<dbReference type="Gene3D" id="3.20.20.330">
    <property type="entry name" value="Homocysteine-binding-like domain"/>
    <property type="match status" value="1"/>
</dbReference>